<evidence type="ECO:0000256" key="6">
    <source>
        <dbReference type="HAMAP-Rule" id="MF_01007"/>
    </source>
</evidence>
<dbReference type="PANTHER" id="PTHR11265">
    <property type="entry name" value="S-ADENOSYL-METHYLTRANSFERASE MRAW"/>
    <property type="match status" value="1"/>
</dbReference>
<comment type="similarity">
    <text evidence="1 6">Belongs to the methyltransferase superfamily. RsmH family.</text>
</comment>
<reference evidence="7 8" key="1">
    <citation type="journal article" date="2016" name="Nat. Commun.">
        <title>Thousands of microbial genomes shed light on interconnected biogeochemical processes in an aquifer system.</title>
        <authorList>
            <person name="Anantharaman K."/>
            <person name="Brown C.T."/>
            <person name="Hug L.A."/>
            <person name="Sharon I."/>
            <person name="Castelle C.J."/>
            <person name="Probst A.J."/>
            <person name="Thomas B.C."/>
            <person name="Singh A."/>
            <person name="Wilkins M.J."/>
            <person name="Karaoz U."/>
            <person name="Brodie E.L."/>
            <person name="Williams K.H."/>
            <person name="Hubbard S.S."/>
            <person name="Banfield J.F."/>
        </authorList>
    </citation>
    <scope>NUCLEOTIDE SEQUENCE [LARGE SCALE GENOMIC DNA]</scope>
</reference>
<gene>
    <name evidence="6" type="primary">rsmH</name>
    <name evidence="7" type="ORF">A2867_02460</name>
</gene>
<dbReference type="Pfam" id="PF01795">
    <property type="entry name" value="Methyltransf_5"/>
    <property type="match status" value="1"/>
</dbReference>
<comment type="caution">
    <text evidence="7">The sequence shown here is derived from an EMBL/GenBank/DDBJ whole genome shotgun (WGS) entry which is preliminary data.</text>
</comment>
<dbReference type="NCBIfam" id="TIGR00006">
    <property type="entry name" value="16S rRNA (cytosine(1402)-N(4))-methyltransferase RsmH"/>
    <property type="match status" value="1"/>
</dbReference>
<dbReference type="GO" id="GO:0070475">
    <property type="term" value="P:rRNA base methylation"/>
    <property type="evidence" value="ECO:0007669"/>
    <property type="project" value="UniProtKB-UniRule"/>
</dbReference>
<dbReference type="GO" id="GO:0005737">
    <property type="term" value="C:cytoplasm"/>
    <property type="evidence" value="ECO:0007669"/>
    <property type="project" value="UniProtKB-SubCell"/>
</dbReference>
<dbReference type="InterPro" id="IPR002903">
    <property type="entry name" value="RsmH"/>
</dbReference>
<evidence type="ECO:0000256" key="1">
    <source>
        <dbReference type="ARBA" id="ARBA00010396"/>
    </source>
</evidence>
<dbReference type="AlphaFoldDB" id="A0A1F5JGX0"/>
<dbReference type="Proteomes" id="UP000177555">
    <property type="component" value="Unassembled WGS sequence"/>
</dbReference>
<dbReference type="SUPFAM" id="SSF81799">
    <property type="entry name" value="Putative methyltransferase TM0872, insert domain"/>
    <property type="match status" value="1"/>
</dbReference>
<feature type="binding site" evidence="6">
    <location>
        <position position="116"/>
    </location>
    <ligand>
        <name>S-adenosyl-L-methionine</name>
        <dbReference type="ChEBI" id="CHEBI:59789"/>
    </ligand>
</feature>
<dbReference type="Gene3D" id="1.10.150.170">
    <property type="entry name" value="Putative methyltransferase TM0872, insert domain"/>
    <property type="match status" value="1"/>
</dbReference>
<comment type="catalytic activity">
    <reaction evidence="6">
        <text>cytidine(1402) in 16S rRNA + S-adenosyl-L-methionine = N(4)-methylcytidine(1402) in 16S rRNA + S-adenosyl-L-homocysteine + H(+)</text>
        <dbReference type="Rhea" id="RHEA:42928"/>
        <dbReference type="Rhea" id="RHEA-COMP:10286"/>
        <dbReference type="Rhea" id="RHEA-COMP:10287"/>
        <dbReference type="ChEBI" id="CHEBI:15378"/>
        <dbReference type="ChEBI" id="CHEBI:57856"/>
        <dbReference type="ChEBI" id="CHEBI:59789"/>
        <dbReference type="ChEBI" id="CHEBI:74506"/>
        <dbReference type="ChEBI" id="CHEBI:82748"/>
        <dbReference type="EC" id="2.1.1.199"/>
    </reaction>
</comment>
<dbReference type="Gene3D" id="3.40.50.150">
    <property type="entry name" value="Vaccinia Virus protein VP39"/>
    <property type="match status" value="1"/>
</dbReference>
<evidence type="ECO:0000256" key="4">
    <source>
        <dbReference type="ARBA" id="ARBA00022679"/>
    </source>
</evidence>
<keyword evidence="6" id="KW-0963">Cytoplasm</keyword>
<dbReference type="InterPro" id="IPR029063">
    <property type="entry name" value="SAM-dependent_MTases_sf"/>
</dbReference>
<keyword evidence="3 6" id="KW-0489">Methyltransferase</keyword>
<comment type="subcellular location">
    <subcellularLocation>
        <location evidence="6">Cytoplasm</location>
    </subcellularLocation>
</comment>
<dbReference type="EMBL" id="MFCP01000027">
    <property type="protein sequence ID" value="OGE27907.1"/>
    <property type="molecule type" value="Genomic_DNA"/>
</dbReference>
<dbReference type="GO" id="GO:0071424">
    <property type="term" value="F:rRNA (cytosine-N4-)-methyltransferase activity"/>
    <property type="evidence" value="ECO:0007669"/>
    <property type="project" value="UniProtKB-UniRule"/>
</dbReference>
<dbReference type="SUPFAM" id="SSF53335">
    <property type="entry name" value="S-adenosyl-L-methionine-dependent methyltransferases"/>
    <property type="match status" value="1"/>
</dbReference>
<dbReference type="EC" id="2.1.1.199" evidence="6"/>
<evidence type="ECO:0000313" key="8">
    <source>
        <dbReference type="Proteomes" id="UP000177555"/>
    </source>
</evidence>
<feature type="binding site" evidence="6">
    <location>
        <position position="79"/>
    </location>
    <ligand>
        <name>S-adenosyl-L-methionine</name>
        <dbReference type="ChEBI" id="CHEBI:59789"/>
    </ligand>
</feature>
<proteinExistence type="inferred from homology"/>
<sequence length="316" mass="35827">MEGYHRSVLLREAIEVLEVRDGKWYLDCTLGDGGHTLEILRRGGKVVGIDVDPEAIERARKRLGNLGYLGNSVLIQGNFRDINNLISLSHFVRQNQTSWDKQTDTARHKFAGAIFDLGVSSLQLENPERGFSFVKKGPLDMRMDPTLQVRALDLTNTLTRRELYELFSSLGEEKYSWQVADTLVRAREVKPFKTTTELAEVVVRAVGRVRGLPADRQGKIHPATKVFQALRIAVNDELDALQEGLEEVKDLLEKNGHIVVISFHSLEDRIVKNTFKQWESMGIGEILIKKPVIASEVEVRVNPRSRSAKMRVFKKL</sequence>
<evidence type="ECO:0000256" key="2">
    <source>
        <dbReference type="ARBA" id="ARBA00022552"/>
    </source>
</evidence>
<dbReference type="InterPro" id="IPR023397">
    <property type="entry name" value="SAM-dep_MeTrfase_MraW_recog"/>
</dbReference>
<dbReference type="CDD" id="cd02440">
    <property type="entry name" value="AdoMet_MTases"/>
    <property type="match status" value="1"/>
</dbReference>
<feature type="binding site" evidence="6">
    <location>
        <begin position="33"/>
        <end position="35"/>
    </location>
    <ligand>
        <name>S-adenosyl-L-methionine</name>
        <dbReference type="ChEBI" id="CHEBI:59789"/>
    </ligand>
</feature>
<dbReference type="PIRSF" id="PIRSF004486">
    <property type="entry name" value="MraW"/>
    <property type="match status" value="1"/>
</dbReference>
<comment type="function">
    <text evidence="6">Specifically methylates the N4 position of cytidine in position 1402 (C1402) of 16S rRNA.</text>
</comment>
<keyword evidence="5 6" id="KW-0949">S-adenosyl-L-methionine</keyword>
<dbReference type="HAMAP" id="MF_01007">
    <property type="entry name" value="16SrRNA_methyltr_H"/>
    <property type="match status" value="1"/>
</dbReference>
<name>A0A1F5JGX0_9BACT</name>
<organism evidence="7 8">
    <name type="scientific">Candidatus Daviesbacteria bacterium RIFCSPHIGHO2_01_FULL_40_11</name>
    <dbReference type="NCBI Taxonomy" id="1797762"/>
    <lineage>
        <taxon>Bacteria</taxon>
        <taxon>Candidatus Daviesiibacteriota</taxon>
    </lineage>
</organism>
<dbReference type="PANTHER" id="PTHR11265:SF0">
    <property type="entry name" value="12S RRNA N4-METHYLCYTIDINE METHYLTRANSFERASE"/>
    <property type="match status" value="1"/>
</dbReference>
<feature type="binding site" evidence="6">
    <location>
        <position position="50"/>
    </location>
    <ligand>
        <name>S-adenosyl-L-methionine</name>
        <dbReference type="ChEBI" id="CHEBI:59789"/>
    </ligand>
</feature>
<evidence type="ECO:0000313" key="7">
    <source>
        <dbReference type="EMBL" id="OGE27907.1"/>
    </source>
</evidence>
<feature type="binding site" evidence="6">
    <location>
        <position position="123"/>
    </location>
    <ligand>
        <name>S-adenosyl-L-methionine</name>
        <dbReference type="ChEBI" id="CHEBI:59789"/>
    </ligand>
</feature>
<keyword evidence="4 6" id="KW-0808">Transferase</keyword>
<evidence type="ECO:0000256" key="3">
    <source>
        <dbReference type="ARBA" id="ARBA00022603"/>
    </source>
</evidence>
<evidence type="ECO:0000256" key="5">
    <source>
        <dbReference type="ARBA" id="ARBA00022691"/>
    </source>
</evidence>
<keyword evidence="2 6" id="KW-0698">rRNA processing</keyword>
<protein>
    <recommendedName>
        <fullName evidence="6">Ribosomal RNA small subunit methyltransferase H</fullName>
        <ecNumber evidence="6">2.1.1.199</ecNumber>
    </recommendedName>
    <alternativeName>
        <fullName evidence="6">16S rRNA m(4)C1402 methyltransferase</fullName>
    </alternativeName>
    <alternativeName>
        <fullName evidence="6">rRNA (cytosine-N(4)-)-methyltransferase RsmH</fullName>
    </alternativeName>
</protein>
<accession>A0A1F5JGX0</accession>